<dbReference type="PANTHER" id="PTHR10763:SF31">
    <property type="entry name" value="ORC1-TYPE DNA REPLICATION PROTEIN 2"/>
    <property type="match status" value="1"/>
</dbReference>
<feature type="binding site" evidence="5">
    <location>
        <position position="191"/>
    </location>
    <ligand>
        <name>ATP</name>
        <dbReference type="ChEBI" id="CHEBI:30616"/>
    </ligand>
</feature>
<dbReference type="CDD" id="cd18139">
    <property type="entry name" value="HLD_clamp_RarA"/>
    <property type="match status" value="1"/>
</dbReference>
<dbReference type="AlphaFoldDB" id="G4RLM1"/>
<evidence type="ECO:0000313" key="7">
    <source>
        <dbReference type="EMBL" id="CCC82466.1"/>
    </source>
</evidence>
<dbReference type="GO" id="GO:0051301">
    <property type="term" value="P:cell division"/>
    <property type="evidence" value="ECO:0007669"/>
    <property type="project" value="UniProtKB-KW"/>
</dbReference>
<dbReference type="PANTHER" id="PTHR10763">
    <property type="entry name" value="CELL DIVISION CONTROL PROTEIN 6-RELATED"/>
    <property type="match status" value="1"/>
</dbReference>
<dbReference type="Pfam" id="PF13401">
    <property type="entry name" value="AAA_22"/>
    <property type="match status" value="1"/>
</dbReference>
<dbReference type="KEGG" id="ttn:TTX_1848"/>
<dbReference type="CDD" id="cd08768">
    <property type="entry name" value="Cdc6_C"/>
    <property type="match status" value="1"/>
</dbReference>
<dbReference type="OrthoDB" id="195574at2157"/>
<gene>
    <name evidence="7" type="primary">cdc6</name>
    <name evidence="7" type="ordered locus">TTX_1848</name>
</gene>
<dbReference type="EMBL" id="FN869859">
    <property type="protein sequence ID" value="CCC82466.1"/>
    <property type="molecule type" value="Genomic_DNA"/>
</dbReference>
<dbReference type="Pfam" id="PF09079">
    <property type="entry name" value="WHD_Cdc6"/>
    <property type="match status" value="1"/>
</dbReference>
<evidence type="ECO:0000313" key="8">
    <source>
        <dbReference type="Proteomes" id="UP000002654"/>
    </source>
</evidence>
<dbReference type="InterPro" id="IPR036388">
    <property type="entry name" value="WH-like_DNA-bd_sf"/>
</dbReference>
<feature type="binding site" evidence="5">
    <location>
        <position position="203"/>
    </location>
    <ligand>
        <name>ATP</name>
        <dbReference type="ChEBI" id="CHEBI:30616"/>
    </ligand>
</feature>
<dbReference type="NCBIfam" id="NF001623">
    <property type="entry name" value="PRK00411.1-1"/>
    <property type="match status" value="1"/>
</dbReference>
<dbReference type="SUPFAM" id="SSF46785">
    <property type="entry name" value="Winged helix' DNA-binding domain"/>
    <property type="match status" value="1"/>
</dbReference>
<dbReference type="Gene3D" id="3.40.50.300">
    <property type="entry name" value="P-loop containing nucleotide triphosphate hydrolases"/>
    <property type="match status" value="1"/>
</dbReference>
<dbReference type="GO" id="GO:0016887">
    <property type="term" value="F:ATP hydrolysis activity"/>
    <property type="evidence" value="ECO:0007669"/>
    <property type="project" value="InterPro"/>
</dbReference>
<keyword evidence="2 5" id="KW-0235">DNA replication</keyword>
<evidence type="ECO:0000259" key="6">
    <source>
        <dbReference type="SMART" id="SM01074"/>
    </source>
</evidence>
<dbReference type="InterPro" id="IPR036390">
    <property type="entry name" value="WH_DNA-bd_sf"/>
</dbReference>
<dbReference type="GO" id="GO:0005524">
    <property type="term" value="F:ATP binding"/>
    <property type="evidence" value="ECO:0007669"/>
    <property type="project" value="UniProtKB-UniRule"/>
</dbReference>
<dbReference type="FunFam" id="1.10.8.60:FF:000073">
    <property type="entry name" value="ORC1-type DNA replication protein"/>
    <property type="match status" value="1"/>
</dbReference>
<dbReference type="InterPro" id="IPR015163">
    <property type="entry name" value="Cdc6_C"/>
</dbReference>
<keyword evidence="7" id="KW-0132">Cell division</keyword>
<dbReference type="HAMAP" id="MF_01407">
    <property type="entry name" value="ORC1_type_DNA_replic_protein"/>
    <property type="match status" value="1"/>
</dbReference>
<feature type="domain" description="Cdc6 C-terminal" evidence="6">
    <location>
        <begin position="291"/>
        <end position="375"/>
    </location>
</feature>
<keyword evidence="7" id="KW-0131">Cell cycle</keyword>
<sequence>MKIILREEVFNPDYVPPSLPHREEQMRQLLAYMRNFIESPGSFYPRVVLVGRQGSGKTVTLRSFGKSLKPPVKFAHVSCFTNRTFTTIIYSLAQQLGIAVPKRGLGRDELVNVFLDQIKEKDIYAIIALDDVFNLTPDIISVFIRMGLETDKMGAHRIGLALVSHTPDFIDALDPSTRGILGKPLVRFPPYTKEQIFDILKQRAEMALARGSYDEEILYMIADITGAEEGQNNRGDARLALDILYRAANGAEEEGLSRITAEHVRRASKEVLVGVSSDVLQGLPLHAKLLLLAIVRALKRGKPYVTFGEVEDMYKILCEEFGQRPRAHSQLWTYLNELKSKGIVETRPNKRGEGLRGRTTLISIGTEPLDALERTISAMAMNELR</sequence>
<accession>G4RLM1</accession>
<keyword evidence="4 5" id="KW-0067">ATP-binding</keyword>
<dbReference type="PaxDb" id="768679-TTX_1848"/>
<dbReference type="GO" id="GO:0006260">
    <property type="term" value="P:DNA replication"/>
    <property type="evidence" value="ECO:0007669"/>
    <property type="project" value="UniProtKB-UniRule"/>
</dbReference>
<comment type="function">
    <text evidence="5">Involved in regulation of DNA replication.</text>
</comment>
<evidence type="ECO:0000256" key="3">
    <source>
        <dbReference type="ARBA" id="ARBA00022741"/>
    </source>
</evidence>
<dbReference type="Gene3D" id="1.10.10.10">
    <property type="entry name" value="Winged helix-like DNA-binding domain superfamily/Winged helix DNA-binding domain"/>
    <property type="match status" value="1"/>
</dbReference>
<comment type="similarity">
    <text evidence="1 5">Belongs to the CDC6/cdc18 family.</text>
</comment>
<dbReference type="SUPFAM" id="SSF52540">
    <property type="entry name" value="P-loop containing nucleoside triphosphate hydrolases"/>
    <property type="match status" value="1"/>
</dbReference>
<evidence type="ECO:0000256" key="4">
    <source>
        <dbReference type="ARBA" id="ARBA00022840"/>
    </source>
</evidence>
<evidence type="ECO:0000256" key="1">
    <source>
        <dbReference type="ARBA" id="ARBA00006184"/>
    </source>
</evidence>
<reference evidence="7 8" key="1">
    <citation type="journal article" date="2011" name="PLoS ONE">
        <title>The complete genome sequence of Thermoproteus tenax: a physiologically versatile member of the Crenarchaeota.</title>
        <authorList>
            <person name="Siebers B."/>
            <person name="Zaparty M."/>
            <person name="Raddatz G."/>
            <person name="Tjaden B."/>
            <person name="Albers S.V."/>
            <person name="Bell S.D."/>
            <person name="Blombach F."/>
            <person name="Kletzin A."/>
            <person name="Kyrpides N."/>
            <person name="Lanz C."/>
            <person name="Plagens A."/>
            <person name="Rampp M."/>
            <person name="Rosinus A."/>
            <person name="von Jan M."/>
            <person name="Makarova K.S."/>
            <person name="Klenk H.P."/>
            <person name="Schuster S.C."/>
            <person name="Hensel R."/>
        </authorList>
    </citation>
    <scope>NUCLEOTIDE SEQUENCE [LARGE SCALE GENOMIC DNA]</scope>
    <source>
        <strain evidence="8">ATCC 35583 / DSM 2078 / JCM 9277 / NBRC 100435 / Kra 1</strain>
    </source>
</reference>
<dbReference type="STRING" id="768679.TTX_1848"/>
<proteinExistence type="inferred from homology"/>
<keyword evidence="3 5" id="KW-0547">Nucleotide-binding</keyword>
<dbReference type="Proteomes" id="UP000002654">
    <property type="component" value="Chromosome"/>
</dbReference>
<dbReference type="Pfam" id="PF22703">
    <property type="entry name" value="Cdc6_lid"/>
    <property type="match status" value="1"/>
</dbReference>
<keyword evidence="8" id="KW-1185">Reference proteome</keyword>
<dbReference type="Gene3D" id="1.10.8.60">
    <property type="match status" value="1"/>
</dbReference>
<name>G4RLM1_THETK</name>
<dbReference type="InterPro" id="IPR049945">
    <property type="entry name" value="AAA_22"/>
</dbReference>
<organism evidence="7 8">
    <name type="scientific">Thermoproteus tenax (strain ATCC 35583 / DSM 2078 / JCM 9277 / NBRC 100435 / Kra 1)</name>
    <dbReference type="NCBI Taxonomy" id="768679"/>
    <lineage>
        <taxon>Archaea</taxon>
        <taxon>Thermoproteota</taxon>
        <taxon>Thermoprotei</taxon>
        <taxon>Thermoproteales</taxon>
        <taxon>Thermoproteaceae</taxon>
        <taxon>Thermoproteus</taxon>
    </lineage>
</organism>
<evidence type="ECO:0000256" key="2">
    <source>
        <dbReference type="ARBA" id="ARBA00022705"/>
    </source>
</evidence>
<dbReference type="eggNOG" id="arCOG00467">
    <property type="taxonomic scope" value="Archaea"/>
</dbReference>
<dbReference type="InterPro" id="IPR027417">
    <property type="entry name" value="P-loop_NTPase"/>
</dbReference>
<dbReference type="NCBIfam" id="TIGR02928">
    <property type="entry name" value="orc1/cdc6 family replication initiation protein"/>
    <property type="match status" value="1"/>
</dbReference>
<dbReference type="GeneID" id="11262733"/>
<protein>
    <recommendedName>
        <fullName evidence="5">ORC1-type DNA replication protein</fullName>
    </recommendedName>
</protein>
<feature type="binding site" evidence="5">
    <location>
        <begin position="55"/>
        <end position="59"/>
    </location>
    <ligand>
        <name>ATP</name>
        <dbReference type="ChEBI" id="CHEBI:30616"/>
    </ligand>
</feature>
<dbReference type="InterPro" id="IPR014277">
    <property type="entry name" value="Orc1/Cdc6_arc"/>
</dbReference>
<dbReference type="PATRIC" id="fig|768679.9.peg.1872"/>
<dbReference type="InterPro" id="IPR050311">
    <property type="entry name" value="ORC1/CDC6"/>
</dbReference>
<dbReference type="SMART" id="SM01074">
    <property type="entry name" value="Cdc6_C"/>
    <property type="match status" value="1"/>
</dbReference>
<evidence type="ECO:0000256" key="5">
    <source>
        <dbReference type="HAMAP-Rule" id="MF_01407"/>
    </source>
</evidence>
<dbReference type="RefSeq" id="WP_014127720.1">
    <property type="nucleotide sequence ID" value="NC_016070.1"/>
</dbReference>
<dbReference type="HOGENOM" id="CLU_025112_3_2_2"/>
<dbReference type="InterPro" id="IPR055237">
    <property type="entry name" value="Cdc6_lid"/>
</dbReference>